<dbReference type="NCBIfam" id="NF047420">
    <property type="entry name" value="EF_P_mod_YmfI"/>
    <property type="match status" value="1"/>
</dbReference>
<organism evidence="3 4">
    <name type="scientific">Priestia taiwanensis</name>
    <dbReference type="NCBI Taxonomy" id="1347902"/>
    <lineage>
        <taxon>Bacteria</taxon>
        <taxon>Bacillati</taxon>
        <taxon>Bacillota</taxon>
        <taxon>Bacilli</taxon>
        <taxon>Bacillales</taxon>
        <taxon>Bacillaceae</taxon>
        <taxon>Priestia</taxon>
    </lineage>
</organism>
<dbReference type="Proteomes" id="UP000605259">
    <property type="component" value="Unassembled WGS sequence"/>
</dbReference>
<dbReference type="SUPFAM" id="SSF51735">
    <property type="entry name" value="NAD(P)-binding Rossmann-fold domains"/>
    <property type="match status" value="1"/>
</dbReference>
<dbReference type="FunFam" id="3.40.50.720:FF:000173">
    <property type="entry name" value="3-oxoacyl-[acyl-carrier protein] reductase"/>
    <property type="match status" value="1"/>
</dbReference>
<dbReference type="Pfam" id="PF13561">
    <property type="entry name" value="adh_short_C2"/>
    <property type="match status" value="1"/>
</dbReference>
<dbReference type="Gene3D" id="3.40.50.720">
    <property type="entry name" value="NAD(P)-binding Rossmann-like Domain"/>
    <property type="match status" value="1"/>
</dbReference>
<evidence type="ECO:0000313" key="4">
    <source>
        <dbReference type="Proteomes" id="UP000605259"/>
    </source>
</evidence>
<evidence type="ECO:0000256" key="1">
    <source>
        <dbReference type="ARBA" id="ARBA00006484"/>
    </source>
</evidence>
<reference evidence="3" key="2">
    <citation type="submission" date="2020-09" db="EMBL/GenBank/DDBJ databases">
        <authorList>
            <person name="Sun Q."/>
            <person name="Zhou Y."/>
        </authorList>
    </citation>
    <scope>NUCLEOTIDE SEQUENCE</scope>
    <source>
        <strain evidence="3">CGMCC 1.12698</strain>
    </source>
</reference>
<protein>
    <submittedName>
        <fullName evidence="3">3-ketoacyl-ACP reductase</fullName>
    </submittedName>
</protein>
<accession>A0A917AP76</accession>
<dbReference type="PANTHER" id="PTHR42879:SF2">
    <property type="entry name" value="3-OXOACYL-[ACYL-CARRIER-PROTEIN] REDUCTASE FABG"/>
    <property type="match status" value="1"/>
</dbReference>
<dbReference type="RefSeq" id="WP_188387658.1">
    <property type="nucleotide sequence ID" value="NZ_BMFK01000001.1"/>
</dbReference>
<proteinExistence type="inferred from homology"/>
<name>A0A917AP76_9BACI</name>
<dbReference type="PRINTS" id="PR00081">
    <property type="entry name" value="GDHRDH"/>
</dbReference>
<sequence>MKKYVLITGASGGIGAAIARKLGEEGYGLYLHYYRNLEGIHSLYDELQRAGMECYCVKADLAQSTAVAEIASQIHHPIENVVYTAGKSMVGLVTDVSEQEMQTMIQLHVTSLYTLCNRFIPSMVKLKSGNIVVISSIWGQIGASCEVLYSMLKGAQNTYVKALAKELAPSNIRVNGIAPGAVETKMMESFSDEDIALIEEEIPLGRMAKSEEVANVVSFLLSPQASYVTGQVIGVNGGWHC</sequence>
<evidence type="ECO:0000313" key="3">
    <source>
        <dbReference type="EMBL" id="GGE65012.1"/>
    </source>
</evidence>
<dbReference type="EMBL" id="BMFK01000001">
    <property type="protein sequence ID" value="GGE65012.1"/>
    <property type="molecule type" value="Genomic_DNA"/>
</dbReference>
<keyword evidence="4" id="KW-1185">Reference proteome</keyword>
<comment type="similarity">
    <text evidence="1">Belongs to the short-chain dehydrogenases/reductases (SDR) family.</text>
</comment>
<dbReference type="AlphaFoldDB" id="A0A917AP76"/>
<dbReference type="InterPro" id="IPR036291">
    <property type="entry name" value="NAD(P)-bd_dom_sf"/>
</dbReference>
<gene>
    <name evidence="3" type="primary">fabG</name>
    <name evidence="3" type="ORF">GCM10007140_14010</name>
</gene>
<dbReference type="PANTHER" id="PTHR42879">
    <property type="entry name" value="3-OXOACYL-(ACYL-CARRIER-PROTEIN) REDUCTASE"/>
    <property type="match status" value="1"/>
</dbReference>
<keyword evidence="2" id="KW-0560">Oxidoreductase</keyword>
<reference evidence="3" key="1">
    <citation type="journal article" date="2014" name="Int. J. Syst. Evol. Microbiol.">
        <title>Complete genome sequence of Corynebacterium casei LMG S-19264T (=DSM 44701T), isolated from a smear-ripened cheese.</title>
        <authorList>
            <consortium name="US DOE Joint Genome Institute (JGI-PGF)"/>
            <person name="Walter F."/>
            <person name="Albersmeier A."/>
            <person name="Kalinowski J."/>
            <person name="Ruckert C."/>
        </authorList>
    </citation>
    <scope>NUCLEOTIDE SEQUENCE</scope>
    <source>
        <strain evidence="3">CGMCC 1.12698</strain>
    </source>
</reference>
<comment type="caution">
    <text evidence="3">The sequence shown here is derived from an EMBL/GenBank/DDBJ whole genome shotgun (WGS) entry which is preliminary data.</text>
</comment>
<dbReference type="InterPro" id="IPR002347">
    <property type="entry name" value="SDR_fam"/>
</dbReference>
<evidence type="ECO:0000256" key="2">
    <source>
        <dbReference type="ARBA" id="ARBA00023002"/>
    </source>
</evidence>
<dbReference type="InterPro" id="IPR050259">
    <property type="entry name" value="SDR"/>
</dbReference>
<dbReference type="GO" id="GO:0016491">
    <property type="term" value="F:oxidoreductase activity"/>
    <property type="evidence" value="ECO:0007669"/>
    <property type="project" value="UniProtKB-KW"/>
</dbReference>